<sequence>MLANEAAFDTGNETVDCIIDGIGYSQGTFAYQKKCIVWLREQYNALTSADRAAVDAILAGTGCEALFDR</sequence>
<organism evidence="1">
    <name type="scientific">freshwater metagenome</name>
    <dbReference type="NCBI Taxonomy" id="449393"/>
    <lineage>
        <taxon>unclassified sequences</taxon>
        <taxon>metagenomes</taxon>
        <taxon>ecological metagenomes</taxon>
    </lineage>
</organism>
<dbReference type="EMBL" id="CAFAAI010000229">
    <property type="protein sequence ID" value="CAB4805766.1"/>
    <property type="molecule type" value="Genomic_DNA"/>
</dbReference>
<reference evidence="1" key="1">
    <citation type="submission" date="2020-05" db="EMBL/GenBank/DDBJ databases">
        <authorList>
            <person name="Chiriac C."/>
            <person name="Salcher M."/>
            <person name="Ghai R."/>
            <person name="Kavagutti S V."/>
        </authorList>
    </citation>
    <scope>NUCLEOTIDE SEQUENCE</scope>
</reference>
<protein>
    <submittedName>
        <fullName evidence="1">Unannotated protein</fullName>
    </submittedName>
</protein>
<proteinExistence type="predicted"/>
<dbReference type="AlphaFoldDB" id="A0A6J6YF06"/>
<accession>A0A6J6YF06</accession>
<evidence type="ECO:0000313" key="1">
    <source>
        <dbReference type="EMBL" id="CAB4805766.1"/>
    </source>
</evidence>
<name>A0A6J6YF06_9ZZZZ</name>
<gene>
    <name evidence="1" type="ORF">UFOPK2992_01272</name>
</gene>